<feature type="domain" description="NAD-dependent epimerase/dehydratase" evidence="1">
    <location>
        <begin position="3"/>
        <end position="233"/>
    </location>
</feature>
<dbReference type="InterPro" id="IPR036291">
    <property type="entry name" value="NAD(P)-bd_dom_sf"/>
</dbReference>
<dbReference type="Gene3D" id="3.40.50.720">
    <property type="entry name" value="NAD(P)-binding Rossmann-like Domain"/>
    <property type="match status" value="1"/>
</dbReference>
<proteinExistence type="predicted"/>
<protein>
    <submittedName>
        <fullName evidence="2">NAD-dependent epimerase/dehydratase family protein</fullName>
    </submittedName>
</protein>
<reference evidence="3" key="1">
    <citation type="journal article" date="2019" name="Int. J. Syst. Evol. Microbiol.">
        <title>The Global Catalogue of Microorganisms (GCM) 10K type strain sequencing project: providing services to taxonomists for standard genome sequencing and annotation.</title>
        <authorList>
            <consortium name="The Broad Institute Genomics Platform"/>
            <consortium name="The Broad Institute Genome Sequencing Center for Infectious Disease"/>
            <person name="Wu L."/>
            <person name="Ma J."/>
        </authorList>
    </citation>
    <scope>NUCLEOTIDE SEQUENCE [LARGE SCALE GENOMIC DNA]</scope>
    <source>
        <strain evidence="3">CCUG 59189</strain>
    </source>
</reference>
<dbReference type="SUPFAM" id="SSF51735">
    <property type="entry name" value="NAD(P)-binding Rossmann-fold domains"/>
    <property type="match status" value="1"/>
</dbReference>
<dbReference type="Proteomes" id="UP001597262">
    <property type="component" value="Unassembled WGS sequence"/>
</dbReference>
<dbReference type="InterPro" id="IPR050177">
    <property type="entry name" value="Lipid_A_modif_metabolic_enz"/>
</dbReference>
<dbReference type="Pfam" id="PF01370">
    <property type="entry name" value="Epimerase"/>
    <property type="match status" value="1"/>
</dbReference>
<dbReference type="EMBL" id="JBHTLM010000002">
    <property type="protein sequence ID" value="MFD1175587.1"/>
    <property type="molecule type" value="Genomic_DNA"/>
</dbReference>
<keyword evidence="3" id="KW-1185">Reference proteome</keyword>
<gene>
    <name evidence="2" type="ORF">ACFQ3W_04620</name>
</gene>
<sequence length="325" mass="36153">MKVLVTGGAGFIGRYTVKRLIEVGDQVVVVDRKPDVGRLFSDLGVTVYQQDIGSEQMEKIFADERPDSVIHLAAQVSVRRSLQNPLDDAETNIMGTVRLLQLCARYHVQKIVFASSAAVYGNPRQVPIKETHITEPLSFYGVSKRVSEMYIETFALRHDLDYSILRYANVYGIRESRTGEDGVLTAFVERIMAGLPLEIYGDGLQTRDFIYVKDVAEANVAALRSGEQQIMNISSGAGISLLETVGILKELCGRNVNPQFLPAQAGDIEHSVLDNGKARDILWWEPSYSIYEGLREMVDFELDARQNPMLVQRAGVSYSEASSVI</sequence>
<dbReference type="RefSeq" id="WP_379317072.1">
    <property type="nucleotide sequence ID" value="NZ_JBHTLM010000002.1"/>
</dbReference>
<evidence type="ECO:0000259" key="1">
    <source>
        <dbReference type="Pfam" id="PF01370"/>
    </source>
</evidence>
<dbReference type="InterPro" id="IPR001509">
    <property type="entry name" value="Epimerase_deHydtase"/>
</dbReference>
<organism evidence="2 3">
    <name type="scientific">Paenibacillus puldeungensis</name>
    <dbReference type="NCBI Taxonomy" id="696536"/>
    <lineage>
        <taxon>Bacteria</taxon>
        <taxon>Bacillati</taxon>
        <taxon>Bacillota</taxon>
        <taxon>Bacilli</taxon>
        <taxon>Bacillales</taxon>
        <taxon>Paenibacillaceae</taxon>
        <taxon>Paenibacillus</taxon>
    </lineage>
</organism>
<dbReference type="PANTHER" id="PTHR43245">
    <property type="entry name" value="BIFUNCTIONAL POLYMYXIN RESISTANCE PROTEIN ARNA"/>
    <property type="match status" value="1"/>
</dbReference>
<evidence type="ECO:0000313" key="2">
    <source>
        <dbReference type="EMBL" id="MFD1175587.1"/>
    </source>
</evidence>
<dbReference type="PANTHER" id="PTHR43245:SF13">
    <property type="entry name" value="UDP-D-APIOSE_UDP-D-XYLOSE SYNTHASE 2"/>
    <property type="match status" value="1"/>
</dbReference>
<accession>A0ABW3RTL4</accession>
<name>A0ABW3RTL4_9BACL</name>
<evidence type="ECO:0000313" key="3">
    <source>
        <dbReference type="Proteomes" id="UP001597262"/>
    </source>
</evidence>
<comment type="caution">
    <text evidence="2">The sequence shown here is derived from an EMBL/GenBank/DDBJ whole genome shotgun (WGS) entry which is preliminary data.</text>
</comment>